<reference evidence="1" key="1">
    <citation type="submission" date="2023-04" db="EMBL/GenBank/DDBJ databases">
        <title>Draft Genome sequencing of Naganishia species isolated from polar environments using Oxford Nanopore Technology.</title>
        <authorList>
            <person name="Leo P."/>
            <person name="Venkateswaran K."/>
        </authorList>
    </citation>
    <scope>NUCLEOTIDE SEQUENCE</scope>
    <source>
        <strain evidence="1">MNA-CCFEE 5425</strain>
    </source>
</reference>
<accession>A0ACC2X7I7</accession>
<gene>
    <name evidence="1" type="ORF">QFC22_003510</name>
</gene>
<protein>
    <submittedName>
        <fullName evidence="1">Uncharacterized protein</fullName>
    </submittedName>
</protein>
<evidence type="ECO:0000313" key="2">
    <source>
        <dbReference type="Proteomes" id="UP001243375"/>
    </source>
</evidence>
<dbReference type="Proteomes" id="UP001243375">
    <property type="component" value="Unassembled WGS sequence"/>
</dbReference>
<sequence length="465" mass="51827">MPEAVQSQKKLGGRTAIVGTGSRGQLFLRGVVDRAHIPGNAVVALCDSNEGRIKLYNRLLQELGQPQAAEYGEQDFEKMLDDEHVEVLVVTTVDATHDRYIIPALKRGIKVLTEKPMTTDIEKCKAILRTVKETNNHLTVTFNYRFNPVHEKVNPSVTYKSDMDVLIVQNLIEEGKIGKVLSVHFEWLLNTVHGADRWHRSKDNSGGLMVHKSGHHFDLVNWWVNSSPKQVVGMGKTAFYGKKNGEAHGWAKDYKRAYGSEEAKKDPFALDMDQDETLKELYVDNEQYDGYIRDSNVFGDDIAIEDDMSVLVRYQNGVIMTYHLTAYSPWEGYRVMFNGSHGRLELEVVESTHNSLEEPALVGPGSIHGTRPMANAGHARLSLHPLWQKPVDIPVYYDHAGHGGGDKRLLSSIFGPLKGDEPEREGASSMACTEVDGANALAIGLAANESFVTGKMIDVEEMLRI</sequence>
<evidence type="ECO:0000313" key="1">
    <source>
        <dbReference type="EMBL" id="KAJ9119021.1"/>
    </source>
</evidence>
<dbReference type="EMBL" id="JASBWU010000009">
    <property type="protein sequence ID" value="KAJ9119021.1"/>
    <property type="molecule type" value="Genomic_DNA"/>
</dbReference>
<organism evidence="1 2">
    <name type="scientific">Naganishia vaughanmartiniae</name>
    <dbReference type="NCBI Taxonomy" id="1424756"/>
    <lineage>
        <taxon>Eukaryota</taxon>
        <taxon>Fungi</taxon>
        <taxon>Dikarya</taxon>
        <taxon>Basidiomycota</taxon>
        <taxon>Agaricomycotina</taxon>
        <taxon>Tremellomycetes</taxon>
        <taxon>Filobasidiales</taxon>
        <taxon>Filobasidiaceae</taxon>
        <taxon>Naganishia</taxon>
    </lineage>
</organism>
<comment type="caution">
    <text evidence="1">The sequence shown here is derived from an EMBL/GenBank/DDBJ whole genome shotgun (WGS) entry which is preliminary data.</text>
</comment>
<keyword evidence="2" id="KW-1185">Reference proteome</keyword>
<proteinExistence type="predicted"/>
<name>A0ACC2X7I7_9TREE</name>